<keyword evidence="3" id="KW-1185">Reference proteome</keyword>
<feature type="compositionally biased region" description="Acidic residues" evidence="1">
    <location>
        <begin position="317"/>
        <end position="340"/>
    </location>
</feature>
<accession>A0A388LKS4</accession>
<dbReference type="EMBL" id="BFEA01000423">
    <property type="protein sequence ID" value="GBG82936.1"/>
    <property type="molecule type" value="Genomic_DNA"/>
</dbReference>
<evidence type="ECO:0000256" key="1">
    <source>
        <dbReference type="SAM" id="MobiDB-lite"/>
    </source>
</evidence>
<sequence>MPPTGYYPPAYGWQPLTWGYGQKQPSVNPFPGPGQWAWFTKEHLDLIEKWKARNATEESKRSGHAESSGGSNSTKNRKTKGKEDDDSEARIKSWISSTFGNSLKKIAEKLDDVDKRMVAAMAERGGDEEEMRRRRDVTRSIENGVKMCPLRINILDEEGDGKVLSRSNRDNAIGEDGSGNAGGDAVKLNEIKGILVELMGKMGKNANSGGRTTELKEREVVRKGKGKLMEVESEEVSEEESDHTKKDSDQAYVMEYMRCRLDYYMTLKYKELRALCKKRELKCERKDKGAWELAKQDTEVFSKLVNTIGDEERERTDDEEEENDEEEDSEEKAEDDVAGN</sequence>
<reference evidence="2 3" key="1">
    <citation type="journal article" date="2018" name="Cell">
        <title>The Chara Genome: Secondary Complexity and Implications for Plant Terrestrialization.</title>
        <authorList>
            <person name="Nishiyama T."/>
            <person name="Sakayama H."/>
            <person name="Vries J.D."/>
            <person name="Buschmann H."/>
            <person name="Saint-Marcoux D."/>
            <person name="Ullrich K.K."/>
            <person name="Haas F.B."/>
            <person name="Vanderstraeten L."/>
            <person name="Becker D."/>
            <person name="Lang D."/>
            <person name="Vosolsobe S."/>
            <person name="Rombauts S."/>
            <person name="Wilhelmsson P.K.I."/>
            <person name="Janitza P."/>
            <person name="Kern R."/>
            <person name="Heyl A."/>
            <person name="Rumpler F."/>
            <person name="Villalobos L.I.A.C."/>
            <person name="Clay J.M."/>
            <person name="Skokan R."/>
            <person name="Toyoda A."/>
            <person name="Suzuki Y."/>
            <person name="Kagoshima H."/>
            <person name="Schijlen E."/>
            <person name="Tajeshwar N."/>
            <person name="Catarino B."/>
            <person name="Hetherington A.J."/>
            <person name="Saltykova A."/>
            <person name="Bonnot C."/>
            <person name="Breuninger H."/>
            <person name="Symeonidi A."/>
            <person name="Radhakrishnan G.V."/>
            <person name="Van Nieuwerburgh F."/>
            <person name="Deforce D."/>
            <person name="Chang C."/>
            <person name="Karol K.G."/>
            <person name="Hedrich R."/>
            <person name="Ulvskov P."/>
            <person name="Glockner G."/>
            <person name="Delwiche C.F."/>
            <person name="Petrasek J."/>
            <person name="Van de Peer Y."/>
            <person name="Friml J."/>
            <person name="Beilby M."/>
            <person name="Dolan L."/>
            <person name="Kohara Y."/>
            <person name="Sugano S."/>
            <person name="Fujiyama A."/>
            <person name="Delaux P.-M."/>
            <person name="Quint M."/>
            <person name="TheiBen G."/>
            <person name="Hagemann M."/>
            <person name="Harholt J."/>
            <person name="Dunand C."/>
            <person name="Zachgo S."/>
            <person name="Langdale J."/>
            <person name="Maumus F."/>
            <person name="Straeten D.V.D."/>
            <person name="Gould S.B."/>
            <person name="Rensing S.A."/>
        </authorList>
    </citation>
    <scope>NUCLEOTIDE SEQUENCE [LARGE SCALE GENOMIC DNA]</scope>
    <source>
        <strain evidence="2 3">S276</strain>
    </source>
</reference>
<comment type="caution">
    <text evidence="2">The sequence shown here is derived from an EMBL/GenBank/DDBJ whole genome shotgun (WGS) entry which is preliminary data.</text>
</comment>
<dbReference type="Proteomes" id="UP000265515">
    <property type="component" value="Unassembled WGS sequence"/>
</dbReference>
<evidence type="ECO:0000313" key="2">
    <source>
        <dbReference type="EMBL" id="GBG82936.1"/>
    </source>
</evidence>
<feature type="region of interest" description="Disordered" evidence="1">
    <location>
        <begin position="302"/>
        <end position="340"/>
    </location>
</feature>
<organism evidence="2 3">
    <name type="scientific">Chara braunii</name>
    <name type="common">Braun's stonewort</name>
    <dbReference type="NCBI Taxonomy" id="69332"/>
    <lineage>
        <taxon>Eukaryota</taxon>
        <taxon>Viridiplantae</taxon>
        <taxon>Streptophyta</taxon>
        <taxon>Charophyceae</taxon>
        <taxon>Charales</taxon>
        <taxon>Characeae</taxon>
        <taxon>Chara</taxon>
    </lineage>
</organism>
<gene>
    <name evidence="2" type="ORF">CBR_g36463</name>
</gene>
<feature type="region of interest" description="Disordered" evidence="1">
    <location>
        <begin position="53"/>
        <end position="93"/>
    </location>
</feature>
<dbReference type="AlphaFoldDB" id="A0A388LKS4"/>
<dbReference type="Gramene" id="GBG82936">
    <property type="protein sequence ID" value="GBG82936"/>
    <property type="gene ID" value="CBR_g36463"/>
</dbReference>
<evidence type="ECO:0000313" key="3">
    <source>
        <dbReference type="Proteomes" id="UP000265515"/>
    </source>
</evidence>
<proteinExistence type="predicted"/>
<protein>
    <submittedName>
        <fullName evidence="2">Uncharacterized protein</fullName>
    </submittedName>
</protein>
<name>A0A388LKS4_CHABU</name>
<feature type="compositionally biased region" description="Basic and acidic residues" evidence="1">
    <location>
        <begin position="53"/>
        <end position="64"/>
    </location>
</feature>